<comment type="caution">
    <text evidence="2">The sequence shown here is derived from an EMBL/GenBank/DDBJ whole genome shotgun (WGS) entry which is preliminary data.</text>
</comment>
<dbReference type="InterPro" id="IPR001466">
    <property type="entry name" value="Beta-lactam-related"/>
</dbReference>
<proteinExistence type="predicted"/>
<evidence type="ECO:0000313" key="2">
    <source>
        <dbReference type="EMBL" id="GAG82087.1"/>
    </source>
</evidence>
<feature type="non-terminal residue" evidence="2">
    <location>
        <position position="116"/>
    </location>
</feature>
<dbReference type="InterPro" id="IPR012338">
    <property type="entry name" value="Beta-lactam/transpept-like"/>
</dbReference>
<dbReference type="EMBL" id="BART01013867">
    <property type="protein sequence ID" value="GAG82087.1"/>
    <property type="molecule type" value="Genomic_DNA"/>
</dbReference>
<dbReference type="InterPro" id="IPR050491">
    <property type="entry name" value="AmpC-like"/>
</dbReference>
<dbReference type="SUPFAM" id="SSF56601">
    <property type="entry name" value="beta-lactamase/transpeptidase-like"/>
    <property type="match status" value="1"/>
</dbReference>
<dbReference type="AlphaFoldDB" id="X1BLM6"/>
<dbReference type="Gene3D" id="3.40.710.10">
    <property type="entry name" value="DD-peptidase/beta-lactamase superfamily"/>
    <property type="match status" value="1"/>
</dbReference>
<dbReference type="PANTHER" id="PTHR46825:SF9">
    <property type="entry name" value="BETA-LACTAMASE-RELATED DOMAIN-CONTAINING PROTEIN"/>
    <property type="match status" value="1"/>
</dbReference>
<name>X1BLM6_9ZZZZ</name>
<feature type="domain" description="Beta-lactamase-related" evidence="1">
    <location>
        <begin position="9"/>
        <end position="115"/>
    </location>
</feature>
<protein>
    <recommendedName>
        <fullName evidence="1">Beta-lactamase-related domain-containing protein</fullName>
    </recommendedName>
</protein>
<reference evidence="2" key="1">
    <citation type="journal article" date="2014" name="Front. Microbiol.">
        <title>High frequency of phylogenetically diverse reductive dehalogenase-homologous genes in deep subseafloor sedimentary metagenomes.</title>
        <authorList>
            <person name="Kawai M."/>
            <person name="Futagami T."/>
            <person name="Toyoda A."/>
            <person name="Takaki Y."/>
            <person name="Nishi S."/>
            <person name="Hori S."/>
            <person name="Arai W."/>
            <person name="Tsubouchi T."/>
            <person name="Morono Y."/>
            <person name="Uchiyama I."/>
            <person name="Ito T."/>
            <person name="Fujiyama A."/>
            <person name="Inagaki F."/>
            <person name="Takami H."/>
        </authorList>
    </citation>
    <scope>NUCLEOTIDE SEQUENCE</scope>
    <source>
        <strain evidence="2">Expedition CK06-06</strain>
    </source>
</reference>
<organism evidence="2">
    <name type="scientific">marine sediment metagenome</name>
    <dbReference type="NCBI Taxonomy" id="412755"/>
    <lineage>
        <taxon>unclassified sequences</taxon>
        <taxon>metagenomes</taxon>
        <taxon>ecological metagenomes</taxon>
    </lineage>
</organism>
<evidence type="ECO:0000259" key="1">
    <source>
        <dbReference type="Pfam" id="PF00144"/>
    </source>
</evidence>
<dbReference type="Pfam" id="PF00144">
    <property type="entry name" value="Beta-lactamase"/>
    <property type="match status" value="1"/>
</dbReference>
<dbReference type="PANTHER" id="PTHR46825">
    <property type="entry name" value="D-ALANYL-D-ALANINE-CARBOXYPEPTIDASE/ENDOPEPTIDASE AMPH"/>
    <property type="match status" value="1"/>
</dbReference>
<accession>X1BLM6</accession>
<sequence>MPQVVLDQLEQAIASMMNQYKVPGVSIACSVDDEIIYAKGFGARDLTKNLPATPHTLYGFGSNSKSYTALAIMQLVEEGKLKVEDPVNNYVPFKLGKKEKPITLHHLLSHSSGIPA</sequence>
<gene>
    <name evidence="2" type="ORF">S01H4_28078</name>
</gene>